<protein>
    <submittedName>
        <fullName evidence="1">Uncharacterized protein</fullName>
    </submittedName>
</protein>
<keyword evidence="2" id="KW-1185">Reference proteome</keyword>
<dbReference type="AlphaFoldDB" id="A0A1W1UNL4"/>
<accession>A0A1W1UNL4</accession>
<gene>
    <name evidence="1" type="ORF">SAMN05660772_02043</name>
</gene>
<evidence type="ECO:0000313" key="1">
    <source>
        <dbReference type="EMBL" id="SMB82304.1"/>
    </source>
</evidence>
<evidence type="ECO:0000313" key="2">
    <source>
        <dbReference type="Proteomes" id="UP000192408"/>
    </source>
</evidence>
<dbReference type="RefSeq" id="WP_143933402.1">
    <property type="nucleotide sequence ID" value="NZ_FWWV01000009.1"/>
</dbReference>
<proteinExistence type="predicted"/>
<reference evidence="2" key="1">
    <citation type="submission" date="2017-04" db="EMBL/GenBank/DDBJ databases">
        <authorList>
            <person name="Varghese N."/>
            <person name="Submissions S."/>
        </authorList>
    </citation>
    <scope>NUCLEOTIDE SEQUENCE [LARGE SCALE GENOMIC DNA]</scope>
    <source>
        <strain evidence="2">DSM 23072</strain>
    </source>
</reference>
<name>A0A1W1UNL4_9PAST</name>
<dbReference type="EMBL" id="FWWV01000009">
    <property type="protein sequence ID" value="SMB82304.1"/>
    <property type="molecule type" value="Genomic_DNA"/>
</dbReference>
<dbReference type="Proteomes" id="UP000192408">
    <property type="component" value="Unassembled WGS sequence"/>
</dbReference>
<organism evidence="1 2">
    <name type="scientific">Pasteurella testudinis DSM 23072</name>
    <dbReference type="NCBI Taxonomy" id="1122938"/>
    <lineage>
        <taxon>Bacteria</taxon>
        <taxon>Pseudomonadati</taxon>
        <taxon>Pseudomonadota</taxon>
        <taxon>Gammaproteobacteria</taxon>
        <taxon>Pasteurellales</taxon>
        <taxon>Pasteurellaceae</taxon>
        <taxon>Pasteurella</taxon>
    </lineage>
</organism>
<sequence length="138" mass="16056">MKDLLFNTNIATGDIILNPKYRNKLEQLVTVIITVLKVDSGTSIQLNHWSYRVSPECVAHSLEFGNNCNENTYILTLTESKYISFNEFSFISTEGEIYLYDSVDVNGIIHFFNTFLKERKIKFECIFLNRCNLQCESY</sequence>